<comment type="caution">
    <text evidence="2">The sequence shown here is derived from an EMBL/GenBank/DDBJ whole genome shotgun (WGS) entry which is preliminary data.</text>
</comment>
<feature type="compositionally biased region" description="Low complexity" evidence="1">
    <location>
        <begin position="9"/>
        <end position="22"/>
    </location>
</feature>
<reference evidence="2" key="1">
    <citation type="submission" date="2018-05" db="EMBL/GenBank/DDBJ databases">
        <title>Draft genome of Mucuna pruriens seed.</title>
        <authorList>
            <person name="Nnadi N.E."/>
            <person name="Vos R."/>
            <person name="Hasami M.H."/>
            <person name="Devisetty U.K."/>
            <person name="Aguiy J.C."/>
        </authorList>
    </citation>
    <scope>NUCLEOTIDE SEQUENCE [LARGE SCALE GENOMIC DNA]</scope>
    <source>
        <strain evidence="2">JCA_2017</strain>
    </source>
</reference>
<accession>A0A371IGQ9</accession>
<keyword evidence="3" id="KW-1185">Reference proteome</keyword>
<organism evidence="2 3">
    <name type="scientific">Mucuna pruriens</name>
    <name type="common">Velvet bean</name>
    <name type="synonym">Dolichos pruriens</name>
    <dbReference type="NCBI Taxonomy" id="157652"/>
    <lineage>
        <taxon>Eukaryota</taxon>
        <taxon>Viridiplantae</taxon>
        <taxon>Streptophyta</taxon>
        <taxon>Embryophyta</taxon>
        <taxon>Tracheophyta</taxon>
        <taxon>Spermatophyta</taxon>
        <taxon>Magnoliopsida</taxon>
        <taxon>eudicotyledons</taxon>
        <taxon>Gunneridae</taxon>
        <taxon>Pentapetalae</taxon>
        <taxon>rosids</taxon>
        <taxon>fabids</taxon>
        <taxon>Fabales</taxon>
        <taxon>Fabaceae</taxon>
        <taxon>Papilionoideae</taxon>
        <taxon>50 kb inversion clade</taxon>
        <taxon>NPAAA clade</taxon>
        <taxon>indigoferoid/millettioid clade</taxon>
        <taxon>Phaseoleae</taxon>
        <taxon>Mucuna</taxon>
    </lineage>
</organism>
<dbReference type="Proteomes" id="UP000257109">
    <property type="component" value="Unassembled WGS sequence"/>
</dbReference>
<dbReference type="EMBL" id="QJKJ01000125">
    <property type="protein sequence ID" value="RDY14144.1"/>
    <property type="molecule type" value="Genomic_DNA"/>
</dbReference>
<gene>
    <name evidence="2" type="ORF">CR513_00839</name>
</gene>
<evidence type="ECO:0000313" key="3">
    <source>
        <dbReference type="Proteomes" id="UP000257109"/>
    </source>
</evidence>
<name>A0A371IGQ9_MUCPR</name>
<proteinExistence type="predicted"/>
<sequence>KTNIEPDSHILSISSSPTSNHSGTRGQWPRAFEGRHGNLLSLLEVEVQPMVFLRTTSTEDITPLGLQWQIRKKRNQNGLEGIPRIYLEERLHQLQKEEK</sequence>
<feature type="region of interest" description="Disordered" evidence="1">
    <location>
        <begin position="1"/>
        <end position="31"/>
    </location>
</feature>
<protein>
    <submittedName>
        <fullName evidence="2">Uncharacterized protein</fullName>
    </submittedName>
</protein>
<evidence type="ECO:0000256" key="1">
    <source>
        <dbReference type="SAM" id="MobiDB-lite"/>
    </source>
</evidence>
<dbReference type="AlphaFoldDB" id="A0A371IGQ9"/>
<evidence type="ECO:0000313" key="2">
    <source>
        <dbReference type="EMBL" id="RDY14144.1"/>
    </source>
</evidence>
<feature type="non-terminal residue" evidence="2">
    <location>
        <position position="1"/>
    </location>
</feature>